<dbReference type="SUPFAM" id="SSF102114">
    <property type="entry name" value="Radical SAM enzymes"/>
    <property type="match status" value="1"/>
</dbReference>
<feature type="binding site" evidence="12">
    <location>
        <position position="51"/>
    </location>
    <ligand>
        <name>[4Fe-4S] cluster</name>
        <dbReference type="ChEBI" id="CHEBI:49883"/>
        <label>1</label>
        <note>4Fe-4S-S-AdoMet</note>
    </ligand>
</feature>
<dbReference type="InterPro" id="IPR007197">
    <property type="entry name" value="rSAM"/>
</dbReference>
<feature type="binding site" evidence="12">
    <location>
        <position position="53"/>
    </location>
    <ligand>
        <name>S-adenosyl-L-methionine</name>
        <dbReference type="ChEBI" id="CHEBI:59789"/>
    </ligand>
</feature>
<feature type="binding site" evidence="12">
    <location>
        <position position="47"/>
    </location>
    <ligand>
        <name>[4Fe-4S] cluster</name>
        <dbReference type="ChEBI" id="CHEBI:49883"/>
        <label>1</label>
        <note>4Fe-4S-S-AdoMet</note>
    </ligand>
</feature>
<dbReference type="PANTHER" id="PTHR22960:SF0">
    <property type="entry name" value="MOLYBDENUM COFACTOR BIOSYNTHESIS PROTEIN 1"/>
    <property type="match status" value="1"/>
</dbReference>
<dbReference type="Gene3D" id="3.20.20.70">
    <property type="entry name" value="Aldolase class I"/>
    <property type="match status" value="1"/>
</dbReference>
<dbReference type="InterPro" id="IPR006638">
    <property type="entry name" value="Elp3/MiaA/NifB-like_rSAM"/>
</dbReference>
<dbReference type="InterPro" id="IPR058240">
    <property type="entry name" value="rSAM_sf"/>
</dbReference>
<keyword evidence="2 12" id="KW-0004">4Fe-4S</keyword>
<dbReference type="PROSITE" id="PS51918">
    <property type="entry name" value="RADICAL_SAM"/>
    <property type="match status" value="1"/>
</dbReference>
<evidence type="ECO:0000256" key="2">
    <source>
        <dbReference type="ARBA" id="ARBA00022485"/>
    </source>
</evidence>
<evidence type="ECO:0000259" key="13">
    <source>
        <dbReference type="PROSITE" id="PS51918"/>
    </source>
</evidence>
<dbReference type="PANTHER" id="PTHR22960">
    <property type="entry name" value="MOLYBDOPTERIN COFACTOR SYNTHESIS PROTEIN A"/>
    <property type="match status" value="1"/>
</dbReference>
<feature type="binding site" evidence="12">
    <location>
        <position position="217"/>
    </location>
    <ligand>
        <name>S-adenosyl-L-methionine</name>
        <dbReference type="ChEBI" id="CHEBI:59789"/>
    </ligand>
</feature>
<feature type="binding site" evidence="12">
    <location>
        <position position="40"/>
    </location>
    <ligand>
        <name>GTP</name>
        <dbReference type="ChEBI" id="CHEBI:37565"/>
    </ligand>
</feature>
<evidence type="ECO:0000256" key="7">
    <source>
        <dbReference type="ARBA" id="ARBA00023014"/>
    </source>
</evidence>
<keyword evidence="8 12" id="KW-0342">GTP-binding</keyword>
<dbReference type="SFLD" id="SFLDG01386">
    <property type="entry name" value="main_SPASM_domain-containing"/>
    <property type="match status" value="1"/>
</dbReference>
<feature type="binding site" evidence="12">
    <location>
        <position position="291"/>
    </location>
    <ligand>
        <name>[4Fe-4S] cluster</name>
        <dbReference type="ChEBI" id="CHEBI:49883"/>
        <label>2</label>
        <note>4Fe-4S-substrate</note>
    </ligand>
</feature>
<evidence type="ECO:0000256" key="1">
    <source>
        <dbReference type="ARBA" id="ARBA00012167"/>
    </source>
</evidence>
<sequence>MTTIGLGMPVAGPPRQPDITGMPTAGPMVDTHGRVTRDLRVSVTDRCNLRCTYCMPADGLDWLPADDLLSASEMIRLIRIAVGEFGVTSVRFTGGEPLLRRDLVDIVGAVRALPDAPEVSITTNGLSLRRHARALADAGLSRVNVSLDTVDRERFAAITRRDRLHDVLDGLAAAHEAGLRPVKVNAVLDPDGGLEDAPALLRMCLENGYSLRIIEQMPLDADHAWSRTRMITAAQVHERLARDVELLPDPRPRGAAPAQTWLVGGHTALDREGREVPARVGIIASVTRPFCGDCDRTRLTADGQVRTCLFSTTETDLRALLRDGADDEAVARAWRVASWGKLPGHAIDDPSFLQPDRPMSAIGG</sequence>
<dbReference type="InterPro" id="IPR050105">
    <property type="entry name" value="MoCo_biosynth_MoaA/MoaC"/>
</dbReference>
<comment type="subunit">
    <text evidence="12">Monomer and homodimer.</text>
</comment>
<dbReference type="EMBL" id="JAMTCG010000003">
    <property type="protein sequence ID" value="MCP2160923.1"/>
    <property type="molecule type" value="Genomic_DNA"/>
</dbReference>
<keyword evidence="10 12" id="KW-0456">Lyase</keyword>
<keyword evidence="7 12" id="KW-0411">Iron-sulfur</keyword>
<evidence type="ECO:0000256" key="6">
    <source>
        <dbReference type="ARBA" id="ARBA00023004"/>
    </source>
</evidence>
<evidence type="ECO:0000256" key="11">
    <source>
        <dbReference type="ARBA" id="ARBA00048697"/>
    </source>
</evidence>
<dbReference type="InterPro" id="IPR013483">
    <property type="entry name" value="MoaA"/>
</dbReference>
<dbReference type="Proteomes" id="UP001205740">
    <property type="component" value="Unassembled WGS sequence"/>
</dbReference>
<dbReference type="SFLD" id="SFLDS00029">
    <property type="entry name" value="Radical_SAM"/>
    <property type="match status" value="1"/>
</dbReference>
<comment type="catalytic activity">
    <reaction evidence="11 12">
        <text>GTP + AH2 + S-adenosyl-L-methionine = (8S)-3',8-cyclo-7,8-dihydroguanosine 5'-triphosphate + 5'-deoxyadenosine + L-methionine + A + H(+)</text>
        <dbReference type="Rhea" id="RHEA:49576"/>
        <dbReference type="ChEBI" id="CHEBI:13193"/>
        <dbReference type="ChEBI" id="CHEBI:15378"/>
        <dbReference type="ChEBI" id="CHEBI:17319"/>
        <dbReference type="ChEBI" id="CHEBI:17499"/>
        <dbReference type="ChEBI" id="CHEBI:37565"/>
        <dbReference type="ChEBI" id="CHEBI:57844"/>
        <dbReference type="ChEBI" id="CHEBI:59789"/>
        <dbReference type="ChEBI" id="CHEBI:131766"/>
        <dbReference type="EC" id="4.1.99.22"/>
    </reaction>
</comment>
<dbReference type="SFLD" id="SFLDG01067">
    <property type="entry name" value="SPASM/twitch_domain_containing"/>
    <property type="match status" value="1"/>
</dbReference>
<dbReference type="EC" id="4.1.99.22" evidence="1 12"/>
<dbReference type="CDD" id="cd01335">
    <property type="entry name" value="Radical_SAM"/>
    <property type="match status" value="1"/>
</dbReference>
<keyword evidence="5 12" id="KW-0547">Nucleotide-binding</keyword>
<keyword evidence="6 12" id="KW-0408">Iron</keyword>
<feature type="binding site" evidence="12">
    <location>
        <position position="294"/>
    </location>
    <ligand>
        <name>[4Fe-4S] cluster</name>
        <dbReference type="ChEBI" id="CHEBI:49883"/>
        <label>2</label>
        <note>4Fe-4S-substrate</note>
    </ligand>
</feature>
<name>A0ABT1H2W2_9NOCA</name>
<evidence type="ECO:0000256" key="10">
    <source>
        <dbReference type="ARBA" id="ARBA00023239"/>
    </source>
</evidence>
<comment type="cofactor">
    <cofactor evidence="12">
        <name>[4Fe-4S] cluster</name>
        <dbReference type="ChEBI" id="CHEBI:49883"/>
    </cofactor>
    <text evidence="12">Binds 2 [4Fe-4S] clusters. Binds 1 [4Fe-4S] cluster coordinated with 3 cysteines and an exchangeable S-adenosyl-L-methionine and 1 [4Fe-4S] cluster coordinated with 3 cysteines and the GTP-derived substrate.</text>
</comment>
<feature type="binding site" evidence="12">
    <location>
        <position position="146"/>
    </location>
    <ligand>
        <name>S-adenosyl-L-methionine</name>
        <dbReference type="ChEBI" id="CHEBI:59789"/>
    </ligand>
</feature>
<protein>
    <recommendedName>
        <fullName evidence="1 12">GTP 3',8-cyclase</fullName>
        <ecNumber evidence="1 12">4.1.99.22</ecNumber>
    </recommendedName>
    <alternativeName>
        <fullName evidence="12">Molybdenum cofactor biosynthesis protein A</fullName>
    </alternativeName>
</protein>
<reference evidence="14 15" key="1">
    <citation type="submission" date="2022-06" db="EMBL/GenBank/DDBJ databases">
        <title>Genomic Encyclopedia of Archaeal and Bacterial Type Strains, Phase II (KMG-II): from individual species to whole genera.</title>
        <authorList>
            <person name="Goeker M."/>
        </authorList>
    </citation>
    <scope>NUCLEOTIDE SEQUENCE [LARGE SCALE GENOMIC DNA]</scope>
    <source>
        <strain evidence="14 15">DSM 45037</strain>
    </source>
</reference>
<keyword evidence="3 12" id="KW-0949">S-adenosyl-L-methionine</keyword>
<dbReference type="InterPro" id="IPR000385">
    <property type="entry name" value="MoaA_NifB_PqqE_Fe-S-bd_CS"/>
</dbReference>
<feature type="binding site" evidence="12">
    <location>
        <position position="91"/>
    </location>
    <ligand>
        <name>GTP</name>
        <dbReference type="ChEBI" id="CHEBI:37565"/>
    </ligand>
</feature>
<dbReference type="InterPro" id="IPR040064">
    <property type="entry name" value="MoaA-like"/>
</dbReference>
<evidence type="ECO:0000313" key="15">
    <source>
        <dbReference type="Proteomes" id="UP001205740"/>
    </source>
</evidence>
<dbReference type="CDD" id="cd21117">
    <property type="entry name" value="Twitch_MoaA"/>
    <property type="match status" value="1"/>
</dbReference>
<dbReference type="RefSeq" id="WP_253654477.1">
    <property type="nucleotide sequence ID" value="NZ_BAAAOE010000003.1"/>
</dbReference>
<feature type="binding site" evidence="12">
    <location>
        <position position="183"/>
    </location>
    <ligand>
        <name>GTP</name>
        <dbReference type="ChEBI" id="CHEBI:37565"/>
    </ligand>
</feature>
<feature type="binding site" evidence="12">
    <location>
        <position position="308"/>
    </location>
    <ligand>
        <name>[4Fe-4S] cluster</name>
        <dbReference type="ChEBI" id="CHEBI:49883"/>
        <label>2</label>
        <note>4Fe-4S-substrate</note>
    </ligand>
</feature>
<evidence type="ECO:0000256" key="12">
    <source>
        <dbReference type="HAMAP-Rule" id="MF_01225"/>
    </source>
</evidence>
<dbReference type="InterPro" id="IPR013785">
    <property type="entry name" value="Aldolase_TIM"/>
</dbReference>
<dbReference type="Pfam" id="PF04055">
    <property type="entry name" value="Radical_SAM"/>
    <property type="match status" value="1"/>
</dbReference>
<keyword evidence="15" id="KW-1185">Reference proteome</keyword>
<organism evidence="14 15">
    <name type="scientific">Williamsia serinedens</name>
    <dbReference type="NCBI Taxonomy" id="391736"/>
    <lineage>
        <taxon>Bacteria</taxon>
        <taxon>Bacillati</taxon>
        <taxon>Actinomycetota</taxon>
        <taxon>Actinomycetes</taxon>
        <taxon>Mycobacteriales</taxon>
        <taxon>Nocardiaceae</taxon>
        <taxon>Williamsia</taxon>
    </lineage>
</organism>
<comment type="pathway">
    <text evidence="12">Cofactor biosynthesis; molybdopterin biosynthesis.</text>
</comment>
<dbReference type="InterPro" id="IPR010505">
    <property type="entry name" value="MoaA_twitch"/>
</dbReference>
<comment type="function">
    <text evidence="12">Catalyzes the cyclization of GTP to (8S)-3',8-cyclo-7,8-dihydroguanosine 5'-triphosphate.</text>
</comment>
<feature type="domain" description="Radical SAM core" evidence="13">
    <location>
        <begin position="31"/>
        <end position="257"/>
    </location>
</feature>
<evidence type="ECO:0000256" key="8">
    <source>
        <dbReference type="ARBA" id="ARBA00023134"/>
    </source>
</evidence>
<dbReference type="Pfam" id="PF06463">
    <property type="entry name" value="Mob_synth_C"/>
    <property type="match status" value="1"/>
</dbReference>
<feature type="binding site" evidence="12">
    <location>
        <position position="95"/>
    </location>
    <ligand>
        <name>S-adenosyl-L-methionine</name>
        <dbReference type="ChEBI" id="CHEBI:59789"/>
    </ligand>
</feature>
<dbReference type="SFLD" id="SFLDG01383">
    <property type="entry name" value="cyclic_pyranopterin_phosphate"/>
    <property type="match status" value="1"/>
</dbReference>
<evidence type="ECO:0000256" key="4">
    <source>
        <dbReference type="ARBA" id="ARBA00022723"/>
    </source>
</evidence>
<feature type="binding site" evidence="12">
    <location>
        <begin position="296"/>
        <end position="298"/>
    </location>
    <ligand>
        <name>GTP</name>
        <dbReference type="ChEBI" id="CHEBI:37565"/>
    </ligand>
</feature>
<comment type="caution">
    <text evidence="14">The sequence shown here is derived from an EMBL/GenBank/DDBJ whole genome shotgun (WGS) entry which is preliminary data.</text>
</comment>
<evidence type="ECO:0000256" key="9">
    <source>
        <dbReference type="ARBA" id="ARBA00023150"/>
    </source>
</evidence>
<dbReference type="HAMAP" id="MF_01225_B">
    <property type="entry name" value="MoaA_B"/>
    <property type="match status" value="1"/>
</dbReference>
<evidence type="ECO:0000256" key="3">
    <source>
        <dbReference type="ARBA" id="ARBA00022691"/>
    </source>
</evidence>
<proteinExistence type="inferred from homology"/>
<keyword evidence="4 12" id="KW-0479">Metal-binding</keyword>
<dbReference type="NCBIfam" id="TIGR02666">
    <property type="entry name" value="moaA"/>
    <property type="match status" value="1"/>
</dbReference>
<evidence type="ECO:0000256" key="5">
    <source>
        <dbReference type="ARBA" id="ARBA00022741"/>
    </source>
</evidence>
<gene>
    <name evidence="12" type="primary">moaA</name>
    <name evidence="14" type="ORF">LX12_002110</name>
</gene>
<comment type="similarity">
    <text evidence="12">Belongs to the radical SAM superfamily. MoaA family.</text>
</comment>
<feature type="binding site" evidence="12">
    <location>
        <position position="122"/>
    </location>
    <ligand>
        <name>GTP</name>
        <dbReference type="ChEBI" id="CHEBI:37565"/>
    </ligand>
</feature>
<feature type="binding site" evidence="12">
    <location>
        <position position="54"/>
    </location>
    <ligand>
        <name>[4Fe-4S] cluster</name>
        <dbReference type="ChEBI" id="CHEBI:49883"/>
        <label>1</label>
        <note>4Fe-4S-S-AdoMet</note>
    </ligand>
</feature>
<dbReference type="PROSITE" id="PS01305">
    <property type="entry name" value="MOAA_NIFB_PQQE"/>
    <property type="match status" value="1"/>
</dbReference>
<keyword evidence="9 12" id="KW-0501">Molybdenum cofactor biosynthesis</keyword>
<dbReference type="SMART" id="SM00729">
    <property type="entry name" value="Elp3"/>
    <property type="match status" value="1"/>
</dbReference>
<evidence type="ECO:0000313" key="14">
    <source>
        <dbReference type="EMBL" id="MCP2160923.1"/>
    </source>
</evidence>
<accession>A0ABT1H2W2</accession>